<proteinExistence type="predicted"/>
<keyword evidence="1" id="KW-0456">Lyase</keyword>
<dbReference type="EC" id="4.1.1.3" evidence="1"/>
<gene>
    <name evidence="1" type="primary">oadA_2</name>
    <name evidence="1" type="ORF">NCTC8261_06136</name>
</gene>
<dbReference type="Proteomes" id="UP000254712">
    <property type="component" value="Unassembled WGS sequence"/>
</dbReference>
<evidence type="ECO:0000313" key="2">
    <source>
        <dbReference type="Proteomes" id="UP000254712"/>
    </source>
</evidence>
<sequence length="53" mass="5680">MTCRPADLLKPELAELEAGRQAQAQEKGITLAGNAIDDVLTVALFPQIGLKFL</sequence>
<dbReference type="EMBL" id="UGXT01000002">
    <property type="protein sequence ID" value="SUH39766.1"/>
    <property type="molecule type" value="Genomic_DNA"/>
</dbReference>
<evidence type="ECO:0000313" key="1">
    <source>
        <dbReference type="EMBL" id="SUH39766.1"/>
    </source>
</evidence>
<dbReference type="SUPFAM" id="SSF89000">
    <property type="entry name" value="post-HMGL domain-like"/>
    <property type="match status" value="1"/>
</dbReference>
<dbReference type="GO" id="GO:0016829">
    <property type="term" value="F:lyase activity"/>
    <property type="evidence" value="ECO:0007669"/>
    <property type="project" value="UniProtKB-KW"/>
</dbReference>
<name>A0A379X2D0_SALET</name>
<organism evidence="1 2">
    <name type="scientific">Salmonella enterica I</name>
    <dbReference type="NCBI Taxonomy" id="59201"/>
    <lineage>
        <taxon>Bacteria</taxon>
        <taxon>Pseudomonadati</taxon>
        <taxon>Pseudomonadota</taxon>
        <taxon>Gammaproteobacteria</taxon>
        <taxon>Enterobacterales</taxon>
        <taxon>Enterobacteriaceae</taxon>
        <taxon>Salmonella</taxon>
    </lineage>
</organism>
<reference evidence="1 2" key="1">
    <citation type="submission" date="2018-06" db="EMBL/GenBank/DDBJ databases">
        <authorList>
            <consortium name="Pathogen Informatics"/>
            <person name="Doyle S."/>
        </authorList>
    </citation>
    <scope>NUCLEOTIDE SEQUENCE [LARGE SCALE GENOMIC DNA]</scope>
    <source>
        <strain evidence="1 2">NCTC8261</strain>
    </source>
</reference>
<accession>A0A379X2D0</accession>
<protein>
    <submittedName>
        <fullName evidence="1">Oxaloacetate decarboxylase alpha chain</fullName>
        <ecNumber evidence="1">4.1.1.3</ecNumber>
    </submittedName>
</protein>
<dbReference type="AlphaFoldDB" id="A0A379X2D0"/>